<gene>
    <name evidence="1" type="ORF">H8R26_08260</name>
</gene>
<comment type="caution">
    <text evidence="1">The sequence shown here is derived from an EMBL/GenBank/DDBJ whole genome shotgun (WGS) entry which is preliminary data.</text>
</comment>
<dbReference type="RefSeq" id="WP_166135526.1">
    <property type="nucleotide sequence ID" value="NZ_JAAOBY010000003.1"/>
</dbReference>
<dbReference type="EMBL" id="JACRUM010000003">
    <property type="protein sequence ID" value="MBC5863413.1"/>
    <property type="molecule type" value="Genomic_DNA"/>
</dbReference>
<evidence type="ECO:0000313" key="1">
    <source>
        <dbReference type="EMBL" id="MBC5863413.1"/>
    </source>
</evidence>
<keyword evidence="2" id="KW-1185">Reference proteome</keyword>
<proteinExistence type="predicted"/>
<accession>A0ABR7JG07</accession>
<protein>
    <submittedName>
        <fullName evidence="1">Uncharacterized protein</fullName>
    </submittedName>
</protein>
<sequence length="111" mass="13169">MESRIIYESDKTYLNTIQWQKPGNNSESEWQYLNPESLTERDSERIFNISFGGETVYIVTIRNESSEISKANFFSEIKALYGKMEFRVWNNEFESVVEFKLEVYRIGKASR</sequence>
<reference evidence="1 2" key="1">
    <citation type="submission" date="2020-08" db="EMBL/GenBank/DDBJ databases">
        <title>Description of novel Flavobacterium F-400 isolate.</title>
        <authorList>
            <person name="Saticioglu I."/>
            <person name="Duman M."/>
            <person name="Altun S."/>
        </authorList>
    </citation>
    <scope>NUCLEOTIDE SEQUENCE [LARGE SCALE GENOMIC DNA]</scope>
    <source>
        <strain evidence="1 2">F-400</strain>
    </source>
</reference>
<dbReference type="Proteomes" id="UP000621670">
    <property type="component" value="Unassembled WGS sequence"/>
</dbReference>
<evidence type="ECO:0000313" key="2">
    <source>
        <dbReference type="Proteomes" id="UP000621670"/>
    </source>
</evidence>
<organism evidence="1 2">
    <name type="scientific">Flavobacterium turcicum</name>
    <dbReference type="NCBI Taxonomy" id="2764718"/>
    <lineage>
        <taxon>Bacteria</taxon>
        <taxon>Pseudomonadati</taxon>
        <taxon>Bacteroidota</taxon>
        <taxon>Flavobacteriia</taxon>
        <taxon>Flavobacteriales</taxon>
        <taxon>Flavobacteriaceae</taxon>
        <taxon>Flavobacterium</taxon>
    </lineage>
</organism>
<name>A0ABR7JG07_9FLAO</name>